<gene>
    <name evidence="2" type="ORF">PsYK624_141170</name>
</gene>
<evidence type="ECO:0000313" key="2">
    <source>
        <dbReference type="EMBL" id="GJE97895.1"/>
    </source>
</evidence>
<evidence type="ECO:0008006" key="4">
    <source>
        <dbReference type="Google" id="ProtNLM"/>
    </source>
</evidence>
<evidence type="ECO:0000313" key="3">
    <source>
        <dbReference type="Proteomes" id="UP000703269"/>
    </source>
</evidence>
<dbReference type="AlphaFoldDB" id="A0A9P3GM58"/>
<protein>
    <recommendedName>
        <fullName evidence="4">F-box domain-containing protein</fullName>
    </recommendedName>
</protein>
<feature type="region of interest" description="Disordered" evidence="1">
    <location>
        <begin position="418"/>
        <end position="492"/>
    </location>
</feature>
<proteinExistence type="predicted"/>
<keyword evidence="3" id="KW-1185">Reference proteome</keyword>
<sequence>MHRCLAIPEIVGEIVHSLPPCDDERHSSYREGPRADLAGLARVSRVFYEPAMDMVWARLDSLAPLMFCLPPHLVWIRESEGLKIVEADLALTCSEPPSTSDRWARFASYASRIRKLCLHNLVYVMDPALERAFLAFFRDHYSGRFFPRLRELDIQLGLDFYNAARRAEQFLQNCLVALRVRDADTSKNTSVFFATLSSVPHLQQLEVNYHYDSRELAGEVSAMVRALDGLRHLGGDPHCLSIDALAHLSGLHGFNTLSLRATRDNISISESPFSGGFAFLTTLRIEFTYGIPLAQWASFLGAFSSAPVQSLRLTVRDGALEDETTPTELLPALDALGAFTVLRACEIEFDLDRDADLWHGDFLDSTALHALFRVPTVRELTLLGCPLSFAPPFVREMAEAWPHLEVVRLYAVKSVDESVDESEYEGAAMSEDDSEDERVYKSPQESADEIQNESADESTDESSRKSSDESSDASTDKETDGSPGENTDGSANEIADEITDGIESADEGANESADESADESTDESANENAGGASALCVPLTDLVHLARHCPHLAAIDISLEDVSKHWTWAEQPDVSPSHARRLLLAFAPIAREAAPALARFLDRYFPNAAIDYDREQHVGSWPFLNRCMPDDADKMLQAVEELRLTRA</sequence>
<dbReference type="InterPro" id="IPR032675">
    <property type="entry name" value="LRR_dom_sf"/>
</dbReference>
<comment type="caution">
    <text evidence="2">The sequence shown here is derived from an EMBL/GenBank/DDBJ whole genome shotgun (WGS) entry which is preliminary data.</text>
</comment>
<dbReference type="EMBL" id="BPQB01000078">
    <property type="protein sequence ID" value="GJE97895.1"/>
    <property type="molecule type" value="Genomic_DNA"/>
</dbReference>
<feature type="region of interest" description="Disordered" evidence="1">
    <location>
        <begin position="505"/>
        <end position="529"/>
    </location>
</feature>
<dbReference type="OrthoDB" id="2751365at2759"/>
<evidence type="ECO:0000256" key="1">
    <source>
        <dbReference type="SAM" id="MobiDB-lite"/>
    </source>
</evidence>
<dbReference type="Proteomes" id="UP000703269">
    <property type="component" value="Unassembled WGS sequence"/>
</dbReference>
<dbReference type="Gene3D" id="3.80.10.10">
    <property type="entry name" value="Ribonuclease Inhibitor"/>
    <property type="match status" value="1"/>
</dbReference>
<accession>A0A9P3GM58</accession>
<feature type="compositionally biased region" description="Basic and acidic residues" evidence="1">
    <location>
        <begin position="461"/>
        <end position="480"/>
    </location>
</feature>
<name>A0A9P3GM58_9APHY</name>
<reference evidence="2 3" key="1">
    <citation type="submission" date="2021-08" db="EMBL/GenBank/DDBJ databases">
        <title>Draft Genome Sequence of Phanerochaete sordida strain YK-624.</title>
        <authorList>
            <person name="Mori T."/>
            <person name="Dohra H."/>
            <person name="Suzuki T."/>
            <person name="Kawagishi H."/>
            <person name="Hirai H."/>
        </authorList>
    </citation>
    <scope>NUCLEOTIDE SEQUENCE [LARGE SCALE GENOMIC DNA]</scope>
    <source>
        <strain evidence="2 3">YK-624</strain>
    </source>
</reference>
<organism evidence="2 3">
    <name type="scientific">Phanerochaete sordida</name>
    <dbReference type="NCBI Taxonomy" id="48140"/>
    <lineage>
        <taxon>Eukaryota</taxon>
        <taxon>Fungi</taxon>
        <taxon>Dikarya</taxon>
        <taxon>Basidiomycota</taxon>
        <taxon>Agaricomycotina</taxon>
        <taxon>Agaricomycetes</taxon>
        <taxon>Polyporales</taxon>
        <taxon>Phanerochaetaceae</taxon>
        <taxon>Phanerochaete</taxon>
    </lineage>
</organism>
<feature type="compositionally biased region" description="Acidic residues" evidence="1">
    <location>
        <begin position="446"/>
        <end position="460"/>
    </location>
</feature>
<feature type="compositionally biased region" description="Acidic residues" evidence="1">
    <location>
        <begin position="505"/>
        <end position="525"/>
    </location>
</feature>
<feature type="compositionally biased region" description="Acidic residues" evidence="1">
    <location>
        <begin position="418"/>
        <end position="436"/>
    </location>
</feature>